<dbReference type="PROSITE" id="PS51721">
    <property type="entry name" value="G_CP"/>
    <property type="match status" value="1"/>
</dbReference>
<dbReference type="InterPro" id="IPR004881">
    <property type="entry name" value="Ribosome_biogen_GTPase_RsgA"/>
</dbReference>
<dbReference type="Gene3D" id="1.10.40.50">
    <property type="entry name" value="Probable gtpase engc, domain 3"/>
    <property type="match status" value="1"/>
</dbReference>
<comment type="subcellular location">
    <subcellularLocation>
        <location evidence="3">Cytoplasm</location>
    </subcellularLocation>
</comment>
<evidence type="ECO:0000259" key="6">
    <source>
        <dbReference type="PROSITE" id="PS51721"/>
    </source>
</evidence>
<dbReference type="HAMAP" id="MF_01820">
    <property type="entry name" value="GTPase_RsgA"/>
    <property type="match status" value="1"/>
</dbReference>
<keyword evidence="3" id="KW-0378">Hydrolase</keyword>
<evidence type="ECO:0000313" key="7">
    <source>
        <dbReference type="EMBL" id="MPV86736.1"/>
    </source>
</evidence>
<dbReference type="GO" id="GO:0042274">
    <property type="term" value="P:ribosomal small subunit biogenesis"/>
    <property type="evidence" value="ECO:0007669"/>
    <property type="project" value="UniProtKB-UniRule"/>
</dbReference>
<evidence type="ECO:0000256" key="4">
    <source>
        <dbReference type="SAM" id="MobiDB-lite"/>
    </source>
</evidence>
<dbReference type="PANTHER" id="PTHR32120:SF11">
    <property type="entry name" value="SMALL RIBOSOMAL SUBUNIT BIOGENESIS GTPASE RSGA 1, MITOCHONDRIAL-RELATED"/>
    <property type="match status" value="1"/>
</dbReference>
<dbReference type="GO" id="GO:0019843">
    <property type="term" value="F:rRNA binding"/>
    <property type="evidence" value="ECO:0007669"/>
    <property type="project" value="UniProtKB-KW"/>
</dbReference>
<dbReference type="InterPro" id="IPR027417">
    <property type="entry name" value="P-loop_NTPase"/>
</dbReference>
<sequence>MAKKPTTRQSKHTLSIKQQTTVSENRTKRIAELQQAGAIKATVISHMGFTVIVQTASDAPLLPCDWRQHIGAICAGDEVLITQIDGQTPVIEAILPRRTVIEKQNTYRGAKPFAANLDQLVVVITHTPMFQTSLLDRYLITANHIGVDCLIFFNKTDILTDSDHIEHVERIRQIYAAIPRVTWVKGHTQSSDGLAALHTHLAGKTSVFAGQSGVGKSSLINALIPDLAIQTMSISDASGLGRHSTTNTTLYRLNANTTILDTPGVRSFDTYHLDESIITKGFPDIAPFLGQCQFRDCSHQHETDCALKNAVQAHKVSELRYNSFLQILAEVKAHD</sequence>
<keyword evidence="3" id="KW-0479">Metal-binding</keyword>
<comment type="function">
    <text evidence="3">One of several proteins that assist in the late maturation steps of the functional core of the 30S ribosomal subunit. Helps release RbfA from mature subunits. May play a role in the assembly of ribosomal proteins into the subunit. Circularly permuted GTPase that catalyzes slow GTP hydrolysis, GTPase activity is stimulated by the 30S ribosomal subunit.</text>
</comment>
<comment type="cofactor">
    <cofactor evidence="3">
        <name>Zn(2+)</name>
        <dbReference type="ChEBI" id="CHEBI:29105"/>
    </cofactor>
    <text evidence="3">Binds 1 zinc ion per subunit.</text>
</comment>
<dbReference type="InterPro" id="IPR010914">
    <property type="entry name" value="RsgA_GTPase_dom"/>
</dbReference>
<dbReference type="FunCoup" id="A0A6N7F4B8">
    <property type="interactions" value="354"/>
</dbReference>
<dbReference type="CDD" id="cd01854">
    <property type="entry name" value="YjeQ_EngC"/>
    <property type="match status" value="1"/>
</dbReference>
<keyword evidence="3" id="KW-0862">Zinc</keyword>
<dbReference type="EMBL" id="WHNW01000010">
    <property type="protein sequence ID" value="MPV86736.1"/>
    <property type="molecule type" value="Genomic_DNA"/>
</dbReference>
<dbReference type="SUPFAM" id="SSF52540">
    <property type="entry name" value="P-loop containing nucleoside triphosphate hydrolases"/>
    <property type="match status" value="1"/>
</dbReference>
<comment type="similarity">
    <text evidence="3">Belongs to the TRAFAC class YlqF/YawG GTPase family. RsgA subfamily.</text>
</comment>
<dbReference type="Gene3D" id="3.40.50.300">
    <property type="entry name" value="P-loop containing nucleotide triphosphate hydrolases"/>
    <property type="match status" value="1"/>
</dbReference>
<dbReference type="Pfam" id="PF03193">
    <property type="entry name" value="RsgA_GTPase"/>
    <property type="match status" value="1"/>
</dbReference>
<dbReference type="InterPro" id="IPR012340">
    <property type="entry name" value="NA-bd_OB-fold"/>
</dbReference>
<feature type="binding site" evidence="3">
    <location>
        <position position="297"/>
    </location>
    <ligand>
        <name>Zn(2+)</name>
        <dbReference type="ChEBI" id="CHEBI:29105"/>
    </ligand>
</feature>
<comment type="subunit">
    <text evidence="3">Monomer. Associates with 30S ribosomal subunit, binds 16S rRNA.</text>
</comment>
<dbReference type="NCBIfam" id="TIGR00157">
    <property type="entry name" value="ribosome small subunit-dependent GTPase A"/>
    <property type="match status" value="1"/>
</dbReference>
<dbReference type="GO" id="GO:0005525">
    <property type="term" value="F:GTP binding"/>
    <property type="evidence" value="ECO:0007669"/>
    <property type="project" value="UniProtKB-UniRule"/>
</dbReference>
<dbReference type="Gene3D" id="2.40.50.140">
    <property type="entry name" value="Nucleic acid-binding proteins"/>
    <property type="match status" value="1"/>
</dbReference>
<feature type="binding site" evidence="3">
    <location>
        <position position="305"/>
    </location>
    <ligand>
        <name>Zn(2+)</name>
        <dbReference type="ChEBI" id="CHEBI:29105"/>
    </ligand>
</feature>
<comment type="caution">
    <text evidence="7">The sequence shown here is derived from an EMBL/GenBank/DDBJ whole genome shotgun (WGS) entry which is preliminary data.</text>
</comment>
<dbReference type="PROSITE" id="PS50936">
    <property type="entry name" value="ENGC_GTPASE"/>
    <property type="match status" value="1"/>
</dbReference>
<dbReference type="PANTHER" id="PTHR32120">
    <property type="entry name" value="SMALL RIBOSOMAL SUBUNIT BIOGENESIS GTPASE RSGA"/>
    <property type="match status" value="1"/>
</dbReference>
<evidence type="ECO:0000256" key="1">
    <source>
        <dbReference type="ARBA" id="ARBA00022741"/>
    </source>
</evidence>
<evidence type="ECO:0000256" key="2">
    <source>
        <dbReference type="ARBA" id="ARBA00023134"/>
    </source>
</evidence>
<dbReference type="InParanoid" id="A0A6N7F4B8"/>
<keyword evidence="8" id="KW-1185">Reference proteome</keyword>
<keyword evidence="3" id="KW-0694">RNA-binding</keyword>
<accession>A0A6N7F4B8</accession>
<evidence type="ECO:0000256" key="3">
    <source>
        <dbReference type="HAMAP-Rule" id="MF_01820"/>
    </source>
</evidence>
<dbReference type="EC" id="3.6.1.-" evidence="3"/>
<gene>
    <name evidence="3 7" type="primary">rsgA</name>
    <name evidence="7" type="ORF">GCU85_08365</name>
</gene>
<dbReference type="AlphaFoldDB" id="A0A6N7F4B8"/>
<organism evidence="7 8">
    <name type="scientific">Ostreibacterium oceani</name>
    <dbReference type="NCBI Taxonomy" id="2654998"/>
    <lineage>
        <taxon>Bacteria</taxon>
        <taxon>Pseudomonadati</taxon>
        <taxon>Pseudomonadota</taxon>
        <taxon>Gammaproteobacteria</taxon>
        <taxon>Cardiobacteriales</taxon>
        <taxon>Ostreibacteriaceae</taxon>
        <taxon>Ostreibacterium</taxon>
    </lineage>
</organism>
<feature type="binding site" evidence="3">
    <location>
        <position position="299"/>
    </location>
    <ligand>
        <name>Zn(2+)</name>
        <dbReference type="ChEBI" id="CHEBI:29105"/>
    </ligand>
</feature>
<feature type="domain" description="CP-type G" evidence="6">
    <location>
        <begin position="104"/>
        <end position="268"/>
    </location>
</feature>
<keyword evidence="3" id="KW-0699">rRNA-binding</keyword>
<feature type="binding site" evidence="3">
    <location>
        <position position="292"/>
    </location>
    <ligand>
        <name>Zn(2+)</name>
        <dbReference type="ChEBI" id="CHEBI:29105"/>
    </ligand>
</feature>
<keyword evidence="3" id="KW-0690">Ribosome biogenesis</keyword>
<dbReference type="RefSeq" id="WP_152810727.1">
    <property type="nucleotide sequence ID" value="NZ_WHNW01000010.1"/>
</dbReference>
<keyword evidence="1 3" id="KW-0547">Nucleotide-binding</keyword>
<feature type="compositionally biased region" description="Basic residues" evidence="4">
    <location>
        <begin position="1"/>
        <end position="11"/>
    </location>
</feature>
<reference evidence="7 8" key="1">
    <citation type="submission" date="2019-10" db="EMBL/GenBank/DDBJ databases">
        <title>Cardiobacteriales fam. a chemoheterotrophic member of the order Cardiobacteriales, and proposal of Cardiobacteriales fam. nov.</title>
        <authorList>
            <person name="Wang C."/>
        </authorList>
    </citation>
    <scope>NUCLEOTIDE SEQUENCE [LARGE SCALE GENOMIC DNA]</scope>
    <source>
        <strain evidence="7 8">ML27</strain>
    </source>
</reference>
<feature type="domain" description="EngC GTPase" evidence="5">
    <location>
        <begin position="115"/>
        <end position="266"/>
    </location>
</feature>
<feature type="binding site" evidence="3">
    <location>
        <begin position="154"/>
        <end position="157"/>
    </location>
    <ligand>
        <name>GTP</name>
        <dbReference type="ChEBI" id="CHEBI:37565"/>
    </ligand>
</feature>
<keyword evidence="2 3" id="KW-0342">GTP-binding</keyword>
<evidence type="ECO:0000313" key="8">
    <source>
        <dbReference type="Proteomes" id="UP000471298"/>
    </source>
</evidence>
<dbReference type="GO" id="GO:0005737">
    <property type="term" value="C:cytoplasm"/>
    <property type="evidence" value="ECO:0007669"/>
    <property type="project" value="UniProtKB-SubCell"/>
</dbReference>
<keyword evidence="3" id="KW-0963">Cytoplasm</keyword>
<dbReference type="GO" id="GO:0046872">
    <property type="term" value="F:metal ion binding"/>
    <property type="evidence" value="ECO:0007669"/>
    <property type="project" value="UniProtKB-KW"/>
</dbReference>
<dbReference type="InterPro" id="IPR030378">
    <property type="entry name" value="G_CP_dom"/>
</dbReference>
<evidence type="ECO:0000259" key="5">
    <source>
        <dbReference type="PROSITE" id="PS50936"/>
    </source>
</evidence>
<feature type="binding site" evidence="3">
    <location>
        <begin position="210"/>
        <end position="218"/>
    </location>
    <ligand>
        <name>GTP</name>
        <dbReference type="ChEBI" id="CHEBI:37565"/>
    </ligand>
</feature>
<feature type="region of interest" description="Disordered" evidence="4">
    <location>
        <begin position="1"/>
        <end position="22"/>
    </location>
</feature>
<proteinExistence type="inferred from homology"/>
<name>A0A6N7F4B8_9GAMM</name>
<feature type="compositionally biased region" description="Polar residues" evidence="4">
    <location>
        <begin position="12"/>
        <end position="22"/>
    </location>
</feature>
<dbReference type="GO" id="GO:0003924">
    <property type="term" value="F:GTPase activity"/>
    <property type="evidence" value="ECO:0007669"/>
    <property type="project" value="UniProtKB-UniRule"/>
</dbReference>
<protein>
    <recommendedName>
        <fullName evidence="3">Small ribosomal subunit biogenesis GTPase RsgA</fullName>
        <ecNumber evidence="3">3.6.1.-</ecNumber>
    </recommendedName>
</protein>
<dbReference type="Proteomes" id="UP000471298">
    <property type="component" value="Unassembled WGS sequence"/>
</dbReference>